<feature type="region of interest" description="Disordered" evidence="2">
    <location>
        <begin position="1"/>
        <end position="30"/>
    </location>
</feature>
<dbReference type="OrthoDB" id="444379at2759"/>
<reference evidence="4" key="2">
    <citation type="journal article" date="2016" name="Sci. Rep.">
        <title>Dictyocaulus viviparus genome, variome and transcriptome elucidate lungworm biology and support future intervention.</title>
        <authorList>
            <person name="McNulty S.N."/>
            <person name="Strube C."/>
            <person name="Rosa B.A."/>
            <person name="Martin J.C."/>
            <person name="Tyagi R."/>
            <person name="Choi Y.J."/>
            <person name="Wang Q."/>
            <person name="Hallsworth Pepin K."/>
            <person name="Zhang X."/>
            <person name="Ozersky P."/>
            <person name="Wilson R.K."/>
            <person name="Sternberg P.W."/>
            <person name="Gasser R.B."/>
            <person name="Mitreva M."/>
        </authorList>
    </citation>
    <scope>NUCLEOTIDE SEQUENCE [LARGE SCALE GENOMIC DNA]</scope>
    <source>
        <strain evidence="4">HannoverDv2000</strain>
    </source>
</reference>
<dbReference type="AlphaFoldDB" id="A0A0D8XYE9"/>
<proteinExistence type="predicted"/>
<evidence type="ECO:0000313" key="3">
    <source>
        <dbReference type="EMBL" id="KJH49520.1"/>
    </source>
</evidence>
<organism evidence="3 4">
    <name type="scientific">Dictyocaulus viviparus</name>
    <name type="common">Bovine lungworm</name>
    <dbReference type="NCBI Taxonomy" id="29172"/>
    <lineage>
        <taxon>Eukaryota</taxon>
        <taxon>Metazoa</taxon>
        <taxon>Ecdysozoa</taxon>
        <taxon>Nematoda</taxon>
        <taxon>Chromadorea</taxon>
        <taxon>Rhabditida</taxon>
        <taxon>Rhabditina</taxon>
        <taxon>Rhabditomorpha</taxon>
        <taxon>Strongyloidea</taxon>
        <taxon>Metastrongylidae</taxon>
        <taxon>Dictyocaulus</taxon>
    </lineage>
</organism>
<feature type="coiled-coil region" evidence="1">
    <location>
        <begin position="150"/>
        <end position="346"/>
    </location>
</feature>
<keyword evidence="4" id="KW-1185">Reference proteome</keyword>
<dbReference type="STRING" id="29172.A0A0D8XYE9"/>
<dbReference type="GO" id="GO:0035735">
    <property type="term" value="P:intraciliary transport involved in cilium assembly"/>
    <property type="evidence" value="ECO:0007669"/>
    <property type="project" value="TreeGrafter"/>
</dbReference>
<dbReference type="PANTHER" id="PTHR31432">
    <property type="entry name" value="INTRAFLAGELLAR TRANSPORT PROTEIN 74 HOMOLOG"/>
    <property type="match status" value="1"/>
</dbReference>
<protein>
    <recommendedName>
        <fullName evidence="5">Intraflagellar transport protein 74 homolog</fullName>
    </recommendedName>
</protein>
<dbReference type="PANTHER" id="PTHR31432:SF0">
    <property type="entry name" value="INTRAFLAGELLAR TRANSPORT PROTEIN 74 HOMOLOG"/>
    <property type="match status" value="1"/>
</dbReference>
<gene>
    <name evidence="3" type="ORF">DICVIV_04354</name>
</gene>
<evidence type="ECO:0000313" key="4">
    <source>
        <dbReference type="Proteomes" id="UP000053766"/>
    </source>
</evidence>
<dbReference type="EMBL" id="KN716232">
    <property type="protein sequence ID" value="KJH49520.1"/>
    <property type="molecule type" value="Genomic_DNA"/>
</dbReference>
<accession>A0A0D8XYE9</accession>
<feature type="coiled-coil region" evidence="1">
    <location>
        <begin position="424"/>
        <end position="451"/>
    </location>
</feature>
<sequence>MSRPPSARPKTSSGRAATASRRTAQAGSVVEQTEIKNEDISKLHFSMTWIFFGVTPTPIRPASRISISRAGPAVPTPPSRSGLASRSGTPQRIGNTLIGDRPMTGLARPPTVGVNPAVRPITQQGLSGGRAVSRLGTRSMRQVHDKSYFMGILRSKMNQLTAEITRLEEVYKKGERDRMELDAYEQRAKMSATELKELQGKLVDYNVLVDRMHMNHDVNEIEADARRAKETADEIEAAVQELFTERQAREREIEEITMEIDEQKRLNQAILAGMDPSIREHYESTKKQNEALKAEVEEMEKELKHLHERKDQLEMEVSNSPLKKKAIQMQQNLDELQSRERILLSEKEAQETPEEKKQRLIDQIKLNNDDISMMEKQIQKTSELINLAHEEISEFDSSADRNLAKNSEKYRELMMKEREYDEFLSAYDKQKQSLTIELDEYSEEVVRLLQKMSANILKLKMDSNLNAVDDDDDVTLSIQGNASIEELQNLYVRLQEESISLDEHRTSLQSEIETFDHRLDELSKQLAKYSDLDRISVEAENNIKKLENRRDELEKVLPGYEERCEELKEKLRQRTEQLEKNPKYTIHKNLLRKLEMLQENNARLRTEVEARENETNYEPIKAEVRRLRALYNDYLVSSLGRK</sequence>
<feature type="region of interest" description="Disordered" evidence="2">
    <location>
        <begin position="66"/>
        <end position="137"/>
    </location>
</feature>
<dbReference type="GO" id="GO:0030992">
    <property type="term" value="C:intraciliary transport particle B"/>
    <property type="evidence" value="ECO:0007669"/>
    <property type="project" value="InterPro"/>
</dbReference>
<evidence type="ECO:0000256" key="2">
    <source>
        <dbReference type="SAM" id="MobiDB-lite"/>
    </source>
</evidence>
<dbReference type="InterPro" id="IPR029602">
    <property type="entry name" value="IFT74"/>
</dbReference>
<feature type="compositionally biased region" description="Low complexity" evidence="2">
    <location>
        <begin position="11"/>
        <end position="28"/>
    </location>
</feature>
<dbReference type="GO" id="GO:0048487">
    <property type="term" value="F:beta-tubulin binding"/>
    <property type="evidence" value="ECO:0007669"/>
    <property type="project" value="InterPro"/>
</dbReference>
<keyword evidence="1" id="KW-0175">Coiled coil</keyword>
<evidence type="ECO:0000256" key="1">
    <source>
        <dbReference type="SAM" id="Coils"/>
    </source>
</evidence>
<dbReference type="Gene3D" id="1.10.287.1490">
    <property type="match status" value="1"/>
</dbReference>
<feature type="compositionally biased region" description="Polar residues" evidence="2">
    <location>
        <begin position="82"/>
        <end position="94"/>
    </location>
</feature>
<reference evidence="3 4" key="1">
    <citation type="submission" date="2013-11" db="EMBL/GenBank/DDBJ databases">
        <title>Draft genome of the bovine lungworm Dictyocaulus viviparus.</title>
        <authorList>
            <person name="Mitreva M."/>
        </authorList>
    </citation>
    <scope>NUCLEOTIDE SEQUENCE [LARGE SCALE GENOMIC DNA]</scope>
    <source>
        <strain evidence="3 4">HannoverDv2000</strain>
    </source>
</reference>
<dbReference type="Proteomes" id="UP000053766">
    <property type="component" value="Unassembled WGS sequence"/>
</dbReference>
<feature type="coiled-coil region" evidence="1">
    <location>
        <begin position="484"/>
        <end position="614"/>
    </location>
</feature>
<evidence type="ECO:0008006" key="5">
    <source>
        <dbReference type="Google" id="ProtNLM"/>
    </source>
</evidence>
<name>A0A0D8XYE9_DICVI</name>
<dbReference type="GO" id="GO:0005929">
    <property type="term" value="C:cilium"/>
    <property type="evidence" value="ECO:0007669"/>
    <property type="project" value="TreeGrafter"/>
</dbReference>